<reference evidence="4" key="1">
    <citation type="journal article" date="1994" name="DNA Seq.">
        <title>Cloning and nucleotide sequence of a region of the Kibdelosporangium aridum genome homologous to polyketide biosynthetic genes.</title>
        <authorList>
            <person name="Piecq M."/>
            <person name="Dehottay P."/>
            <person name="Biot A."/>
            <person name="Dusart J."/>
        </authorList>
    </citation>
    <scope>NUCLEOTIDE SEQUENCE</scope>
</reference>
<evidence type="ECO:0000259" key="3">
    <source>
        <dbReference type="PROSITE" id="PS50075"/>
    </source>
</evidence>
<dbReference type="SMART" id="SM00823">
    <property type="entry name" value="PKS_PP"/>
    <property type="match status" value="1"/>
</dbReference>
<evidence type="ECO:0000256" key="1">
    <source>
        <dbReference type="ARBA" id="ARBA00022450"/>
    </source>
</evidence>
<dbReference type="GO" id="GO:0031177">
    <property type="term" value="F:phosphopantetheine binding"/>
    <property type="evidence" value="ECO:0007669"/>
    <property type="project" value="InterPro"/>
</dbReference>
<sequence>MEFTVKDLRPILHEAAGADEGIDLDVSTLDTEFVELGYESIALLETGGRIEREFGIKLDDETMTDSATPRALIDAVNARISE</sequence>
<proteinExistence type="predicted"/>
<name>Q48377_KIBAR</name>
<dbReference type="Pfam" id="PF00550">
    <property type="entry name" value="PP-binding"/>
    <property type="match status" value="1"/>
</dbReference>
<keyword evidence="1" id="KW-0596">Phosphopantetheine</keyword>
<dbReference type="SUPFAM" id="SSF47336">
    <property type="entry name" value="ACP-like"/>
    <property type="match status" value="1"/>
</dbReference>
<dbReference type="InterPro" id="IPR009081">
    <property type="entry name" value="PP-bd_ACP"/>
</dbReference>
<organism evidence="4">
    <name type="scientific">Kibdelosporangium aridum</name>
    <dbReference type="NCBI Taxonomy" id="2030"/>
    <lineage>
        <taxon>Bacteria</taxon>
        <taxon>Bacillati</taxon>
        <taxon>Actinomycetota</taxon>
        <taxon>Actinomycetes</taxon>
        <taxon>Pseudonocardiales</taxon>
        <taxon>Pseudonocardiaceae</taxon>
        <taxon>Kibdelosporangium</taxon>
    </lineage>
</organism>
<accession>Q48377</accession>
<feature type="domain" description="Carrier" evidence="3">
    <location>
        <begin position="2"/>
        <end position="80"/>
    </location>
</feature>
<evidence type="ECO:0000256" key="2">
    <source>
        <dbReference type="ARBA" id="ARBA00022553"/>
    </source>
</evidence>
<dbReference type="InterPro" id="IPR036736">
    <property type="entry name" value="ACP-like_sf"/>
</dbReference>
<dbReference type="PROSITE" id="PS50075">
    <property type="entry name" value="CARRIER"/>
    <property type="match status" value="1"/>
</dbReference>
<keyword evidence="2" id="KW-0597">Phosphoprotein</keyword>
<dbReference type="AlphaFoldDB" id="Q48377"/>
<dbReference type="InterPro" id="IPR006162">
    <property type="entry name" value="Ppantetheine_attach_site"/>
</dbReference>
<protein>
    <submittedName>
        <fullName evidence="4">ArdIorf3</fullName>
    </submittedName>
</protein>
<dbReference type="PROSITE" id="PS00012">
    <property type="entry name" value="PHOSPHOPANTETHEINE"/>
    <property type="match status" value="1"/>
</dbReference>
<dbReference type="EMBL" id="L24518">
    <property type="protein sequence ID" value="AAA67435.1"/>
    <property type="molecule type" value="Genomic_DNA"/>
</dbReference>
<dbReference type="InterPro" id="IPR020806">
    <property type="entry name" value="PKS_PP-bd"/>
</dbReference>
<gene>
    <name evidence="4" type="primary">ardIorf3</name>
</gene>
<evidence type="ECO:0000313" key="4">
    <source>
        <dbReference type="EMBL" id="AAA67435.1"/>
    </source>
</evidence>
<dbReference type="Gene3D" id="1.10.1200.10">
    <property type="entry name" value="ACP-like"/>
    <property type="match status" value="1"/>
</dbReference>